<sequence length="321" mass="37083">MLTTSLDIPPSSSGPPVYQEVFSSDDSVADPNFTDSTLSDSDTELSGDANKNITKRKILFPSKLENKTRKRLRREKKWPRNHNKILKNSGKAYESFKKITNEDGTVVTRELVTRMARKLLPPCGEKCRLACTKKINEDDRLIIFNEFWALSDLQRQRDFIANCMTPIKTKYGKENDRRRLNNAFHLIHNGDKSRVCRKFFVATLGISTRMLRTVDNKIDPNTRIVSKDSRGKHGNHSKLPDTVKDGIRRHINSIPRIESHYCRARTSKEYIDGGKSISDLYRDYVKICQEKNEKHGHYTMYYSIYNTEFNIVVSTIGLPIF</sequence>
<dbReference type="EMBL" id="JAVRBK010000004">
    <property type="protein sequence ID" value="KAK5645229.1"/>
    <property type="molecule type" value="Genomic_DNA"/>
</dbReference>
<dbReference type="AlphaFoldDB" id="A0AAN7VK81"/>
<keyword evidence="3" id="KW-1185">Reference proteome</keyword>
<gene>
    <name evidence="2" type="ORF">RI129_006529</name>
</gene>
<name>A0AAN7VK81_9COLE</name>
<accession>A0AAN7VK81</accession>
<comment type="caution">
    <text evidence="2">The sequence shown here is derived from an EMBL/GenBank/DDBJ whole genome shotgun (WGS) entry which is preliminary data.</text>
</comment>
<evidence type="ECO:0000313" key="2">
    <source>
        <dbReference type="EMBL" id="KAK5645229.1"/>
    </source>
</evidence>
<evidence type="ECO:0000256" key="1">
    <source>
        <dbReference type="SAM" id="MobiDB-lite"/>
    </source>
</evidence>
<feature type="region of interest" description="Disordered" evidence="1">
    <location>
        <begin position="1"/>
        <end position="48"/>
    </location>
</feature>
<proteinExistence type="predicted"/>
<organism evidence="2 3">
    <name type="scientific">Pyrocoelia pectoralis</name>
    <dbReference type="NCBI Taxonomy" id="417401"/>
    <lineage>
        <taxon>Eukaryota</taxon>
        <taxon>Metazoa</taxon>
        <taxon>Ecdysozoa</taxon>
        <taxon>Arthropoda</taxon>
        <taxon>Hexapoda</taxon>
        <taxon>Insecta</taxon>
        <taxon>Pterygota</taxon>
        <taxon>Neoptera</taxon>
        <taxon>Endopterygota</taxon>
        <taxon>Coleoptera</taxon>
        <taxon>Polyphaga</taxon>
        <taxon>Elateriformia</taxon>
        <taxon>Elateroidea</taxon>
        <taxon>Lampyridae</taxon>
        <taxon>Lampyrinae</taxon>
        <taxon>Pyrocoelia</taxon>
    </lineage>
</organism>
<evidence type="ECO:0000313" key="3">
    <source>
        <dbReference type="Proteomes" id="UP001329430"/>
    </source>
</evidence>
<reference evidence="2 3" key="1">
    <citation type="journal article" date="2024" name="Insects">
        <title>An Improved Chromosome-Level Genome Assembly of the Firefly Pyrocoelia pectoralis.</title>
        <authorList>
            <person name="Fu X."/>
            <person name="Meyer-Rochow V.B."/>
            <person name="Ballantyne L."/>
            <person name="Zhu X."/>
        </authorList>
    </citation>
    <scope>NUCLEOTIDE SEQUENCE [LARGE SCALE GENOMIC DNA]</scope>
    <source>
        <strain evidence="2">XCY_ONT2</strain>
    </source>
</reference>
<dbReference type="PANTHER" id="PTHR10773">
    <property type="entry name" value="DNA-DIRECTED RNA POLYMERASES I, II, AND III SUBUNIT RPABC2"/>
    <property type="match status" value="1"/>
</dbReference>
<dbReference type="PANTHER" id="PTHR10773:SF19">
    <property type="match status" value="1"/>
</dbReference>
<dbReference type="Proteomes" id="UP001329430">
    <property type="component" value="Chromosome 4"/>
</dbReference>
<protein>
    <submittedName>
        <fullName evidence="2">Uncharacterized protein</fullName>
    </submittedName>
</protein>